<name>A0A6C0F5N5_9ZZZZ</name>
<dbReference type="EMBL" id="MN738743">
    <property type="protein sequence ID" value="QHT36492.1"/>
    <property type="molecule type" value="Genomic_DNA"/>
</dbReference>
<organism evidence="1">
    <name type="scientific">viral metagenome</name>
    <dbReference type="NCBI Taxonomy" id="1070528"/>
    <lineage>
        <taxon>unclassified sequences</taxon>
        <taxon>metagenomes</taxon>
        <taxon>organismal metagenomes</taxon>
    </lineage>
</organism>
<dbReference type="AlphaFoldDB" id="A0A6C0F5N5"/>
<proteinExistence type="predicted"/>
<accession>A0A6C0F5N5</accession>
<protein>
    <submittedName>
        <fullName evidence="1">Uncharacterized protein</fullName>
    </submittedName>
</protein>
<reference evidence="1" key="1">
    <citation type="journal article" date="2020" name="Nature">
        <title>Giant virus diversity and host interactions through global metagenomics.</title>
        <authorList>
            <person name="Schulz F."/>
            <person name="Roux S."/>
            <person name="Paez-Espino D."/>
            <person name="Jungbluth S."/>
            <person name="Walsh D.A."/>
            <person name="Denef V.J."/>
            <person name="McMahon K.D."/>
            <person name="Konstantinidis K.T."/>
            <person name="Eloe-Fadrosh E.A."/>
            <person name="Kyrpides N.C."/>
            <person name="Woyke T."/>
        </authorList>
    </citation>
    <scope>NUCLEOTIDE SEQUENCE</scope>
    <source>
        <strain evidence="1">GVMAG-S-ERX555931-87</strain>
    </source>
</reference>
<sequence length="139" mass="16645">MYTLHFCKLIDKNKGIYDEKIEKSNLDHFINKYSLINHGETCEYWINNVEIIKNKDKETFNYINDINVNFKNGKIIREYTIKECIPFLFSDVDCREEYNLYIGSYDNIEVLVKDFIEYLTIEFVSDNLDTLNNITLLNK</sequence>
<evidence type="ECO:0000313" key="1">
    <source>
        <dbReference type="EMBL" id="QHT36492.1"/>
    </source>
</evidence>